<evidence type="ECO:0000256" key="10">
    <source>
        <dbReference type="ARBA" id="ARBA00042072"/>
    </source>
</evidence>
<dbReference type="eggNOG" id="COG1762">
    <property type="taxonomic scope" value="Bacteria"/>
</dbReference>
<keyword evidence="5 12" id="KW-0808">Transferase</keyword>
<dbReference type="InterPro" id="IPR002178">
    <property type="entry name" value="PTS_EIIA_type-2_dom"/>
</dbReference>
<keyword evidence="7" id="KW-0418">Kinase</keyword>
<keyword evidence="13" id="KW-1185">Reference proteome</keyword>
<reference evidence="12 13" key="1">
    <citation type="submission" date="2009-10" db="EMBL/GenBank/DDBJ databases">
        <authorList>
            <person name="Harkins D.M."/>
            <person name="Madupu R."/>
            <person name="Durkin A.S."/>
            <person name="Torralba M."/>
            <person name="Methe B."/>
            <person name="Sutton G.G."/>
            <person name="Strausberg R.L."/>
            <person name="Nelson K.E."/>
        </authorList>
    </citation>
    <scope>NUCLEOTIDE SEQUENCE [LARGE SCALE GENOMIC DNA]</scope>
    <source>
        <strain evidence="12 13">F0264</strain>
    </source>
</reference>
<dbReference type="Gene3D" id="3.40.930.10">
    <property type="entry name" value="Mannitol-specific EII, Chain A"/>
    <property type="match status" value="1"/>
</dbReference>
<evidence type="ECO:0000256" key="3">
    <source>
        <dbReference type="ARBA" id="ARBA00022490"/>
    </source>
</evidence>
<dbReference type="InterPro" id="IPR016152">
    <property type="entry name" value="PTrfase/Anion_transptr"/>
</dbReference>
<comment type="caution">
    <text evidence="12">The sequence shown here is derived from an EMBL/GenBank/DDBJ whole genome shotgun (WGS) entry which is preliminary data.</text>
</comment>
<evidence type="ECO:0000256" key="1">
    <source>
        <dbReference type="ARBA" id="ARBA00004496"/>
    </source>
</evidence>
<dbReference type="Pfam" id="PF00359">
    <property type="entry name" value="PTS_EIIA_2"/>
    <property type="match status" value="1"/>
</dbReference>
<comment type="subcellular location">
    <subcellularLocation>
        <location evidence="1">Cytoplasm</location>
    </subcellularLocation>
</comment>
<comment type="function">
    <text evidence="8">The phosphoenolpyruvate-dependent sugar phosphotransferase system (sugar PTS), a major carbohydrate active transport system, catalyzes the phosphorylation of incoming sugar substrates concomitantly with their translocation across the cell membrane. The enzyme II UlaABC PTS system is involved in ascorbate transport.</text>
</comment>
<keyword evidence="2" id="KW-0813">Transport</keyword>
<evidence type="ECO:0000313" key="12">
    <source>
        <dbReference type="EMBL" id="EEY35413.1"/>
    </source>
</evidence>
<dbReference type="GO" id="GO:0005737">
    <property type="term" value="C:cytoplasm"/>
    <property type="evidence" value="ECO:0007669"/>
    <property type="project" value="UniProtKB-SubCell"/>
</dbReference>
<keyword evidence="6" id="KW-0598">Phosphotransferase system</keyword>
<evidence type="ECO:0000256" key="5">
    <source>
        <dbReference type="ARBA" id="ARBA00022679"/>
    </source>
</evidence>
<feature type="domain" description="PTS EIIA type-2" evidence="11">
    <location>
        <begin position="3"/>
        <end position="143"/>
    </location>
</feature>
<dbReference type="GO" id="GO:0009401">
    <property type="term" value="P:phosphoenolpyruvate-dependent sugar phosphotransferase system"/>
    <property type="evidence" value="ECO:0007669"/>
    <property type="project" value="UniProtKB-KW"/>
</dbReference>
<name>D0GKH0_9FUSO</name>
<dbReference type="Proteomes" id="UP000004226">
    <property type="component" value="Unassembled WGS sequence"/>
</dbReference>
<dbReference type="EMBL" id="ADAD01000081">
    <property type="protein sequence ID" value="EEY35413.1"/>
    <property type="molecule type" value="Genomic_DNA"/>
</dbReference>
<keyword evidence="12" id="KW-0670">Pyruvate</keyword>
<protein>
    <recommendedName>
        <fullName evidence="9">Ascorbate-specific PTS system EIIA component</fullName>
    </recommendedName>
    <alternativeName>
        <fullName evidence="10">Ascorbate-specific phosphotransferase enzyme IIA component</fullName>
    </alternativeName>
</protein>
<dbReference type="AlphaFoldDB" id="D0GKH0"/>
<gene>
    <name evidence="12" type="ORF">HMPREF0554_1956</name>
</gene>
<dbReference type="GO" id="GO:0016301">
    <property type="term" value="F:kinase activity"/>
    <property type="evidence" value="ECO:0007669"/>
    <property type="project" value="UniProtKB-KW"/>
</dbReference>
<evidence type="ECO:0000313" key="13">
    <source>
        <dbReference type="Proteomes" id="UP000004226"/>
    </source>
</evidence>
<dbReference type="PROSITE" id="PS51094">
    <property type="entry name" value="PTS_EIIA_TYPE_2"/>
    <property type="match status" value="1"/>
</dbReference>
<accession>D0GKH0</accession>
<dbReference type="SUPFAM" id="SSF55804">
    <property type="entry name" value="Phoshotransferase/anion transport protein"/>
    <property type="match status" value="1"/>
</dbReference>
<organism evidence="12 13">
    <name type="scientific">Pseudoleptotrichia goodfellowii F0264</name>
    <dbReference type="NCBI Taxonomy" id="596323"/>
    <lineage>
        <taxon>Bacteria</taxon>
        <taxon>Fusobacteriati</taxon>
        <taxon>Fusobacteriota</taxon>
        <taxon>Fusobacteriia</taxon>
        <taxon>Fusobacteriales</taxon>
        <taxon>Leptotrichiaceae</taxon>
        <taxon>Pseudoleptotrichia</taxon>
    </lineage>
</organism>
<evidence type="ECO:0000256" key="6">
    <source>
        <dbReference type="ARBA" id="ARBA00022683"/>
    </source>
</evidence>
<dbReference type="InterPro" id="IPR051351">
    <property type="entry name" value="Ascorbate-PTS_EIIA_comp"/>
</dbReference>
<dbReference type="PANTHER" id="PTHR36203">
    <property type="entry name" value="ASCORBATE-SPECIFIC PTS SYSTEM EIIA COMPONENT"/>
    <property type="match status" value="1"/>
</dbReference>
<evidence type="ECO:0000256" key="4">
    <source>
        <dbReference type="ARBA" id="ARBA00022553"/>
    </source>
</evidence>
<dbReference type="RefSeq" id="WP_006806974.1">
    <property type="nucleotide sequence ID" value="NZ_ADAD01000081.1"/>
</dbReference>
<evidence type="ECO:0000256" key="7">
    <source>
        <dbReference type="ARBA" id="ARBA00022777"/>
    </source>
</evidence>
<proteinExistence type="predicted"/>
<sequence length="144" mass="16685">MLYEILKDNIIMQENVSDWEESIKKASDPLEKTGKIEKRYIEAMINDIKQIGFYVVITDKVAMPHSRPENGVKETALSLLKLEKPVNYGEHEVNLVFILAAENKEKHIGVLKELSDFLDSDERIDLLINAKSIEEIEKFLKNRR</sequence>
<keyword evidence="3" id="KW-0963">Cytoplasm</keyword>
<evidence type="ECO:0000259" key="11">
    <source>
        <dbReference type="PROSITE" id="PS51094"/>
    </source>
</evidence>
<evidence type="ECO:0000256" key="8">
    <source>
        <dbReference type="ARBA" id="ARBA00037387"/>
    </source>
</evidence>
<evidence type="ECO:0000256" key="9">
    <source>
        <dbReference type="ARBA" id="ARBA00041175"/>
    </source>
</evidence>
<keyword evidence="4" id="KW-0597">Phosphoprotein</keyword>
<dbReference type="PANTHER" id="PTHR36203:SF1">
    <property type="entry name" value="ASCORBATE-SPECIFIC PTS SYSTEM EIIA COMPONENT"/>
    <property type="match status" value="1"/>
</dbReference>
<evidence type="ECO:0000256" key="2">
    <source>
        <dbReference type="ARBA" id="ARBA00022448"/>
    </source>
</evidence>
<dbReference type="CDD" id="cd00211">
    <property type="entry name" value="PTS_IIA_fru"/>
    <property type="match status" value="1"/>
</dbReference>